<dbReference type="Pfam" id="PF05594">
    <property type="entry name" value="Fil_haemagg"/>
    <property type="match status" value="4"/>
</dbReference>
<dbReference type="NCBIfam" id="TIGR01901">
    <property type="entry name" value="adhes_NPXG"/>
    <property type="match status" value="1"/>
</dbReference>
<dbReference type="InterPro" id="IPR008619">
    <property type="entry name" value="Filamentous_hemagglutn_rpt"/>
</dbReference>
<accession>A0A1J5QEW0</accession>
<dbReference type="InterPro" id="IPR011050">
    <property type="entry name" value="Pectin_lyase_fold/virulence"/>
</dbReference>
<dbReference type="InterPro" id="IPR008638">
    <property type="entry name" value="FhaB/CdiA-like_TPS"/>
</dbReference>
<sequence>MLNNAVGAARSELLGDIAANARLNGRAAQLIINQVLGDDPSTLRGMLEVVGARADVIVANPHGITCDGCGFIGAGRATLLVGDAQLDGAHGPLRTLSAADGDLRIRGLGLRDHARAAERIDLIARRIAVAGRVDARELRLIAGANQVDAASGDVQGLADAVAAQVGYSLDVAEAGAMHAGRIHLITTEAGAGVRSAGELRAHTQDLRLDVAGELKLERASAQRDVVIAADGPVDVGISLDAERDITLRGAKLANRGAIAAEGTLKIEVKELRNAGGTLRAGRGVQLRSGFELLNTNQGSIVAGGELHARVATHLTNHGKIEGRSMRLELGGTLHNAAASLSSTQGDLDIDALAMDNTSGSVNAATALRVRLADTGWLYNADGSIKSGTGATVLSTGKFGNARGAIEVGGDLQLRASSLANPGGRIAADGAAQIDCGEKFDNSSALLKVRRGLTLRVGGAVANEYGMIAAGEDLQVALGAKLSNLGGRVEALQGELHLHGPDASIDNGGGDIAAGSVLRIEATRLKNGGQARMIGDDVSLRVGKLANTDGRIAAQRKLRIDASAIDNRDGGRIVAGDTAELDIENVLRNGGGRIKVRGDELVLRAPRGEIDNRNGKLRIPFGQLRCNAEIVQGELRSAQP</sequence>
<name>A0A1J5QEW0_9ZZZZ</name>
<organism evidence="2">
    <name type="scientific">mine drainage metagenome</name>
    <dbReference type="NCBI Taxonomy" id="410659"/>
    <lineage>
        <taxon>unclassified sequences</taxon>
        <taxon>metagenomes</taxon>
        <taxon>ecological metagenomes</taxon>
    </lineage>
</organism>
<dbReference type="EMBL" id="MLJW01002479">
    <property type="protein sequence ID" value="OIQ74525.1"/>
    <property type="molecule type" value="Genomic_DNA"/>
</dbReference>
<dbReference type="InterPro" id="IPR010069">
    <property type="entry name" value="CdiA_FHA1_rpt"/>
</dbReference>
<dbReference type="SMART" id="SM00912">
    <property type="entry name" value="Haemagg_act"/>
    <property type="match status" value="1"/>
</dbReference>
<dbReference type="NCBIfam" id="TIGR01731">
    <property type="entry name" value="fil_hemag_20aa"/>
    <property type="match status" value="8"/>
</dbReference>
<proteinExistence type="predicted"/>
<evidence type="ECO:0000259" key="1">
    <source>
        <dbReference type="SMART" id="SM00912"/>
    </source>
</evidence>
<reference evidence="2" key="1">
    <citation type="submission" date="2016-10" db="EMBL/GenBank/DDBJ databases">
        <title>Sequence of Gallionella enrichment culture.</title>
        <authorList>
            <person name="Poehlein A."/>
            <person name="Muehling M."/>
            <person name="Daniel R."/>
        </authorList>
    </citation>
    <scope>NUCLEOTIDE SEQUENCE</scope>
</reference>
<feature type="domain" description="Filamentous haemagglutinin FhaB/tRNA nuclease CdiA-like TPS" evidence="1">
    <location>
        <begin position="3"/>
        <end position="89"/>
    </location>
</feature>
<dbReference type="Pfam" id="PF05860">
    <property type="entry name" value="TPS"/>
    <property type="match status" value="1"/>
</dbReference>
<protein>
    <submittedName>
        <fullName evidence="2">Hemolysin</fullName>
    </submittedName>
</protein>
<dbReference type="InterPro" id="IPR012334">
    <property type="entry name" value="Pectin_lyas_fold"/>
</dbReference>
<gene>
    <name evidence="2" type="primary">hpmA_2</name>
    <name evidence="2" type="ORF">GALL_438230</name>
</gene>
<dbReference type="SUPFAM" id="SSF51126">
    <property type="entry name" value="Pectin lyase-like"/>
    <property type="match status" value="1"/>
</dbReference>
<dbReference type="Gene3D" id="2.160.20.10">
    <property type="entry name" value="Single-stranded right-handed beta-helix, Pectin lyase-like"/>
    <property type="match status" value="1"/>
</dbReference>
<dbReference type="AlphaFoldDB" id="A0A1J5QEW0"/>
<evidence type="ECO:0000313" key="2">
    <source>
        <dbReference type="EMBL" id="OIQ74525.1"/>
    </source>
</evidence>
<comment type="caution">
    <text evidence="2">The sequence shown here is derived from an EMBL/GenBank/DDBJ whole genome shotgun (WGS) entry which is preliminary data.</text>
</comment>